<protein>
    <submittedName>
        <fullName evidence="2">Uncharacterized protein</fullName>
    </submittedName>
</protein>
<gene>
    <name evidence="2" type="ORF">GIB67_037033</name>
</gene>
<organism evidence="2 3">
    <name type="scientific">Kingdonia uniflora</name>
    <dbReference type="NCBI Taxonomy" id="39325"/>
    <lineage>
        <taxon>Eukaryota</taxon>
        <taxon>Viridiplantae</taxon>
        <taxon>Streptophyta</taxon>
        <taxon>Embryophyta</taxon>
        <taxon>Tracheophyta</taxon>
        <taxon>Spermatophyta</taxon>
        <taxon>Magnoliopsida</taxon>
        <taxon>Ranunculales</taxon>
        <taxon>Circaeasteraceae</taxon>
        <taxon>Kingdonia</taxon>
    </lineage>
</organism>
<evidence type="ECO:0000256" key="1">
    <source>
        <dbReference type="SAM" id="Phobius"/>
    </source>
</evidence>
<sequence>MIKTTNKKNSVYMEILFLVEHLIPINLLGNLGRKFMHHIMFRHQEAIIHSFKGFRKCISSKLGESQSSQVLENATRSISSMLSESQSSQGLLAQCWANLNHHRSRMDMFKSFTEKLDFT</sequence>
<accession>A0A7J7LHK4</accession>
<proteinExistence type="predicted"/>
<feature type="transmembrane region" description="Helical" evidence="1">
    <location>
        <begin position="12"/>
        <end position="32"/>
    </location>
</feature>
<dbReference type="EMBL" id="JACGCM010002279">
    <property type="protein sequence ID" value="KAF6142115.1"/>
    <property type="molecule type" value="Genomic_DNA"/>
</dbReference>
<dbReference type="AlphaFoldDB" id="A0A7J7LHK4"/>
<comment type="caution">
    <text evidence="2">The sequence shown here is derived from an EMBL/GenBank/DDBJ whole genome shotgun (WGS) entry which is preliminary data.</text>
</comment>
<keyword evidence="3" id="KW-1185">Reference proteome</keyword>
<keyword evidence="1" id="KW-1133">Transmembrane helix</keyword>
<reference evidence="2 3" key="1">
    <citation type="journal article" date="2020" name="IScience">
        <title>Genome Sequencing of the Endangered Kingdonia uniflora (Circaeasteraceae, Ranunculales) Reveals Potential Mechanisms of Evolutionary Specialization.</title>
        <authorList>
            <person name="Sun Y."/>
            <person name="Deng T."/>
            <person name="Zhang A."/>
            <person name="Moore M.J."/>
            <person name="Landis J.B."/>
            <person name="Lin N."/>
            <person name="Zhang H."/>
            <person name="Zhang X."/>
            <person name="Huang J."/>
            <person name="Zhang X."/>
            <person name="Sun H."/>
            <person name="Wang H."/>
        </authorList>
    </citation>
    <scope>NUCLEOTIDE SEQUENCE [LARGE SCALE GENOMIC DNA]</scope>
    <source>
        <strain evidence="2">TB1705</strain>
        <tissue evidence="2">Leaf</tissue>
    </source>
</reference>
<dbReference type="Proteomes" id="UP000541444">
    <property type="component" value="Unassembled WGS sequence"/>
</dbReference>
<evidence type="ECO:0000313" key="3">
    <source>
        <dbReference type="Proteomes" id="UP000541444"/>
    </source>
</evidence>
<evidence type="ECO:0000313" key="2">
    <source>
        <dbReference type="EMBL" id="KAF6142115.1"/>
    </source>
</evidence>
<keyword evidence="1" id="KW-0812">Transmembrane</keyword>
<name>A0A7J7LHK4_9MAGN</name>
<keyword evidence="1" id="KW-0472">Membrane</keyword>